<organism evidence="2 3">
    <name type="scientific">Halosolutus amylolyticus</name>
    <dbReference type="NCBI Taxonomy" id="2932267"/>
    <lineage>
        <taxon>Archaea</taxon>
        <taxon>Methanobacteriati</taxon>
        <taxon>Methanobacteriota</taxon>
        <taxon>Stenosarchaea group</taxon>
        <taxon>Halobacteria</taxon>
        <taxon>Halobacteriales</taxon>
        <taxon>Natrialbaceae</taxon>
        <taxon>Halosolutus</taxon>
    </lineage>
</organism>
<dbReference type="NCBIfam" id="NF005560">
    <property type="entry name" value="PRK07233.1"/>
    <property type="match status" value="1"/>
</dbReference>
<dbReference type="Pfam" id="PF01593">
    <property type="entry name" value="Amino_oxidase"/>
    <property type="match status" value="1"/>
</dbReference>
<dbReference type="AlphaFoldDB" id="A0ABD5PRC5"/>
<proteinExistence type="predicted"/>
<evidence type="ECO:0000313" key="2">
    <source>
        <dbReference type="EMBL" id="MFC4542993.1"/>
    </source>
</evidence>
<dbReference type="PANTHER" id="PTHR42923:SF3">
    <property type="entry name" value="PROTOPORPHYRINOGEN OXIDASE"/>
    <property type="match status" value="1"/>
</dbReference>
<gene>
    <name evidence="2" type="ORF">ACFO5R_13780</name>
</gene>
<dbReference type="SUPFAM" id="SSF51905">
    <property type="entry name" value="FAD/NAD(P)-binding domain"/>
    <property type="match status" value="1"/>
</dbReference>
<dbReference type="InterPro" id="IPR036188">
    <property type="entry name" value="FAD/NAD-bd_sf"/>
</dbReference>
<dbReference type="PANTHER" id="PTHR42923">
    <property type="entry name" value="PROTOPORPHYRINOGEN OXIDASE"/>
    <property type="match status" value="1"/>
</dbReference>
<evidence type="ECO:0000313" key="3">
    <source>
        <dbReference type="Proteomes" id="UP001595898"/>
    </source>
</evidence>
<feature type="domain" description="Amine oxidase" evidence="1">
    <location>
        <begin position="10"/>
        <end position="433"/>
    </location>
</feature>
<dbReference type="InterPro" id="IPR050464">
    <property type="entry name" value="Zeta_carotene_desat/Oxidored"/>
</dbReference>
<comment type="caution">
    <text evidence="2">The sequence shown here is derived from an EMBL/GenBank/DDBJ whole genome shotgun (WGS) entry which is preliminary data.</text>
</comment>
<dbReference type="RefSeq" id="WP_250140321.1">
    <property type="nucleotide sequence ID" value="NZ_JALIQP010000002.1"/>
</dbReference>
<protein>
    <submittedName>
        <fullName evidence="2">FAD-dependent oxidoreductase</fullName>
    </submittedName>
</protein>
<sequence length="448" mass="48125">MIAVVGGTCSGLAAAARLAERGHDVRVVDASDEIGGLARTAVTNGDPIETVPVSLSRPEDDRACDLLADLGLDAGLEWHPTRSGRYVDGTVHPIDAPWEFLALPDLSFGDTARLAALTSGVDGSGLPRSLPERGAYDDHAAFAGVPAREFLHTHASSRVYDRFVEPVLAARFGSHAPDVSAAWVLDHLRADRETTRFGRPIRGYLAGSAARLVDALVETIGPERIHTNARVTEVAVGDAVESITVDRAGESGTETWAVDAVVIATGPAPLAELTGHGCSLPMQTRTCVRVATTTALTDLYRVTMDADAPFDELVAHTALVPADRYDGHHQYYLLDGGTAAARDRSTGAIERRWIEALAERFAAFDPNDLRTVETARFRQPVYEASYRTSLVPIDLADDVADGVYYAGIASAPHYPERRLGGAIDAGVACADRLDGRDRDRRARRQMRL</sequence>
<dbReference type="EMBL" id="JBHSFA010000007">
    <property type="protein sequence ID" value="MFC4542993.1"/>
    <property type="molecule type" value="Genomic_DNA"/>
</dbReference>
<accession>A0ABD5PRC5</accession>
<name>A0ABD5PRC5_9EURY</name>
<keyword evidence="3" id="KW-1185">Reference proteome</keyword>
<evidence type="ECO:0000259" key="1">
    <source>
        <dbReference type="Pfam" id="PF01593"/>
    </source>
</evidence>
<dbReference type="Proteomes" id="UP001595898">
    <property type="component" value="Unassembled WGS sequence"/>
</dbReference>
<dbReference type="Gene3D" id="3.50.50.60">
    <property type="entry name" value="FAD/NAD(P)-binding domain"/>
    <property type="match status" value="1"/>
</dbReference>
<dbReference type="InterPro" id="IPR002937">
    <property type="entry name" value="Amino_oxidase"/>
</dbReference>
<reference evidence="2 3" key="1">
    <citation type="journal article" date="2019" name="Int. J. Syst. Evol. Microbiol.">
        <title>The Global Catalogue of Microorganisms (GCM) 10K type strain sequencing project: providing services to taxonomists for standard genome sequencing and annotation.</title>
        <authorList>
            <consortium name="The Broad Institute Genomics Platform"/>
            <consortium name="The Broad Institute Genome Sequencing Center for Infectious Disease"/>
            <person name="Wu L."/>
            <person name="Ma J."/>
        </authorList>
    </citation>
    <scope>NUCLEOTIDE SEQUENCE [LARGE SCALE GENOMIC DNA]</scope>
    <source>
        <strain evidence="2 3">WLHS5</strain>
    </source>
</reference>